<dbReference type="Proteomes" id="UP000281474">
    <property type="component" value="Unassembled WGS sequence"/>
</dbReference>
<dbReference type="AlphaFoldDB" id="A0A3L8PSX1"/>
<name>A0A3L8PSX1_9GAMM</name>
<accession>A0A3L8PSX1</accession>
<organism evidence="1 2">
    <name type="scientific">Parashewanella curva</name>
    <dbReference type="NCBI Taxonomy" id="2338552"/>
    <lineage>
        <taxon>Bacteria</taxon>
        <taxon>Pseudomonadati</taxon>
        <taxon>Pseudomonadota</taxon>
        <taxon>Gammaproteobacteria</taxon>
        <taxon>Alteromonadales</taxon>
        <taxon>Shewanellaceae</taxon>
        <taxon>Parashewanella</taxon>
    </lineage>
</organism>
<keyword evidence="2" id="KW-1185">Reference proteome</keyword>
<protein>
    <submittedName>
        <fullName evidence="1">Uncharacterized protein</fullName>
    </submittedName>
</protein>
<dbReference type="EMBL" id="QZEI01000072">
    <property type="protein sequence ID" value="RLV58446.1"/>
    <property type="molecule type" value="Genomic_DNA"/>
</dbReference>
<sequence length="193" mass="22037">MALSHTPLISATTKPSYLSISYQNDTSTQRHSIFLDQGKVSSISNEEWSQFVACNQMKIEVTRNDNSIVEFQLSLRNKRCGYCEDVLILAEFHKISMTHDFEARFKSSDSRLAKALSSSLTEKLNEDTTLRPKVWSMQHQAVTSEGNIPRYPRTIRLYTAQERKKSKLEFAGTMIGVILCWPIVLATAHKVKY</sequence>
<reference evidence="1 2" key="1">
    <citation type="submission" date="2018-09" db="EMBL/GenBank/DDBJ databases">
        <title>Phylogeny of the Shewanellaceae, and recommendation for two new genera, Pseudoshewanella and Parashewanella.</title>
        <authorList>
            <person name="Wang G."/>
        </authorList>
    </citation>
    <scope>NUCLEOTIDE SEQUENCE [LARGE SCALE GENOMIC DNA]</scope>
    <source>
        <strain evidence="1 2">C51</strain>
    </source>
</reference>
<comment type="caution">
    <text evidence="1">The sequence shown here is derived from an EMBL/GenBank/DDBJ whole genome shotgun (WGS) entry which is preliminary data.</text>
</comment>
<proteinExistence type="predicted"/>
<evidence type="ECO:0000313" key="1">
    <source>
        <dbReference type="EMBL" id="RLV58446.1"/>
    </source>
</evidence>
<evidence type="ECO:0000313" key="2">
    <source>
        <dbReference type="Proteomes" id="UP000281474"/>
    </source>
</evidence>
<dbReference type="RefSeq" id="WP_121840252.1">
    <property type="nucleotide sequence ID" value="NZ_ML014821.1"/>
</dbReference>
<gene>
    <name evidence="1" type="ORF">D5018_17355</name>
</gene>